<gene>
    <name evidence="1" type="ORF">ACFOW9_09260</name>
</gene>
<organism evidence="1 2">
    <name type="scientific">Arthrobacter cryoconiti</name>
    <dbReference type="NCBI Taxonomy" id="748907"/>
    <lineage>
        <taxon>Bacteria</taxon>
        <taxon>Bacillati</taxon>
        <taxon>Actinomycetota</taxon>
        <taxon>Actinomycetes</taxon>
        <taxon>Micrococcales</taxon>
        <taxon>Micrococcaceae</taxon>
        <taxon>Arthrobacter</taxon>
    </lineage>
</organism>
<evidence type="ECO:0000313" key="1">
    <source>
        <dbReference type="EMBL" id="MFC4265786.1"/>
    </source>
</evidence>
<name>A0ABV8R034_9MICC</name>
<dbReference type="EMBL" id="JBHSCQ010000010">
    <property type="protein sequence ID" value="MFC4265786.1"/>
    <property type="molecule type" value="Genomic_DNA"/>
</dbReference>
<dbReference type="Proteomes" id="UP001595773">
    <property type="component" value="Unassembled WGS sequence"/>
</dbReference>
<proteinExistence type="predicted"/>
<keyword evidence="2" id="KW-1185">Reference proteome</keyword>
<comment type="caution">
    <text evidence="1">The sequence shown here is derived from an EMBL/GenBank/DDBJ whole genome shotgun (WGS) entry which is preliminary data.</text>
</comment>
<protein>
    <submittedName>
        <fullName evidence="1">Uncharacterized protein</fullName>
    </submittedName>
</protein>
<sequence>MAHEWLAGRVPLFQVEGSKIILELIARDDDAPAVASPNDNPQILSNSEVRLGVEIVLGNVAPLSEKLNIPNYFDCSASFATVGG</sequence>
<reference evidence="2" key="1">
    <citation type="journal article" date="2019" name="Int. J. Syst. Evol. Microbiol.">
        <title>The Global Catalogue of Microorganisms (GCM) 10K type strain sequencing project: providing services to taxonomists for standard genome sequencing and annotation.</title>
        <authorList>
            <consortium name="The Broad Institute Genomics Platform"/>
            <consortium name="The Broad Institute Genome Sequencing Center for Infectious Disease"/>
            <person name="Wu L."/>
            <person name="Ma J."/>
        </authorList>
    </citation>
    <scope>NUCLEOTIDE SEQUENCE [LARGE SCALE GENOMIC DNA]</scope>
    <source>
        <strain evidence="2">CGMCC 1.10698</strain>
    </source>
</reference>
<evidence type="ECO:0000313" key="2">
    <source>
        <dbReference type="Proteomes" id="UP001595773"/>
    </source>
</evidence>
<accession>A0ABV8R034</accession>
<dbReference type="RefSeq" id="WP_230067423.1">
    <property type="nucleotide sequence ID" value="NZ_BAABLL010000004.1"/>
</dbReference>